<gene>
    <name evidence="5" type="ORF">ETD85_22215</name>
</gene>
<sequence>MTRITTDAKLTILDAPSNLGLRPPAPGVSPGCYKAPWALRNAGLVERLGAADAGVLVPPRYVATWEPGDGVRNGPAIAAYARALADRVAGIRASGGFPVLLGGDCSILLGPALALREAGRYGLAYLDAHADFRHLGNSPHVGSAAGEDLALVTGRGDDYLTDIGGLRPYVRDEDAIVLGVRDEEDLRDIADSGLAYVPGNDISLKRAEEVLVRDDLDGFWIHVDADVLDPSVLSAVDSPTPGGLDAAQLTELLRGLLALPGAAGLEVTILDPDLDPDGSQAALLADILVSALAGGPVPDQGKILRPQGDI</sequence>
<evidence type="ECO:0000256" key="3">
    <source>
        <dbReference type="ARBA" id="ARBA00023211"/>
    </source>
</evidence>
<dbReference type="SUPFAM" id="SSF52768">
    <property type="entry name" value="Arginase/deacetylase"/>
    <property type="match status" value="1"/>
</dbReference>
<proteinExistence type="inferred from homology"/>
<accession>A0A5S4H1E8</accession>
<keyword evidence="2" id="KW-0378">Hydrolase</keyword>
<keyword evidence="3" id="KW-0464">Manganese</keyword>
<protein>
    <submittedName>
        <fullName evidence="5">Arginase family protein</fullName>
    </submittedName>
</protein>
<evidence type="ECO:0000313" key="5">
    <source>
        <dbReference type="EMBL" id="TMR32600.1"/>
    </source>
</evidence>
<dbReference type="GO" id="GO:0005737">
    <property type="term" value="C:cytoplasm"/>
    <property type="evidence" value="ECO:0007669"/>
    <property type="project" value="TreeGrafter"/>
</dbReference>
<keyword evidence="6" id="KW-1185">Reference proteome</keyword>
<evidence type="ECO:0000256" key="4">
    <source>
        <dbReference type="PROSITE-ProRule" id="PRU00742"/>
    </source>
</evidence>
<dbReference type="PANTHER" id="PTHR43782">
    <property type="entry name" value="ARGINASE"/>
    <property type="match status" value="1"/>
</dbReference>
<comment type="similarity">
    <text evidence="4">Belongs to the arginase family.</text>
</comment>
<evidence type="ECO:0000256" key="2">
    <source>
        <dbReference type="ARBA" id="ARBA00022801"/>
    </source>
</evidence>
<dbReference type="RefSeq" id="WP_138691688.1">
    <property type="nucleotide sequence ID" value="NZ_JBHSAZ010000026.1"/>
</dbReference>
<dbReference type="CDD" id="cd09999">
    <property type="entry name" value="Arginase-like_1"/>
    <property type="match status" value="1"/>
</dbReference>
<dbReference type="EMBL" id="VCKX01000067">
    <property type="protein sequence ID" value="TMR32600.1"/>
    <property type="molecule type" value="Genomic_DNA"/>
</dbReference>
<name>A0A5S4H1E8_9ACTN</name>
<dbReference type="PROSITE" id="PS51409">
    <property type="entry name" value="ARGINASE_2"/>
    <property type="match status" value="1"/>
</dbReference>
<dbReference type="InterPro" id="IPR006035">
    <property type="entry name" value="Ureohydrolase"/>
</dbReference>
<dbReference type="OrthoDB" id="7331788at2"/>
<dbReference type="Proteomes" id="UP000306628">
    <property type="component" value="Unassembled WGS sequence"/>
</dbReference>
<dbReference type="Gene3D" id="3.40.800.10">
    <property type="entry name" value="Ureohydrolase domain"/>
    <property type="match status" value="1"/>
</dbReference>
<reference evidence="5 6" key="1">
    <citation type="submission" date="2019-05" db="EMBL/GenBank/DDBJ databases">
        <title>Draft genome sequence of Nonomuraea zeae DSM 100528.</title>
        <authorList>
            <person name="Saricaoglu S."/>
            <person name="Isik K."/>
        </authorList>
    </citation>
    <scope>NUCLEOTIDE SEQUENCE [LARGE SCALE GENOMIC DNA]</scope>
    <source>
        <strain evidence="5 6">DSM 100528</strain>
    </source>
</reference>
<dbReference type="InterPro" id="IPR023696">
    <property type="entry name" value="Ureohydrolase_dom_sf"/>
</dbReference>
<evidence type="ECO:0000256" key="1">
    <source>
        <dbReference type="ARBA" id="ARBA00022723"/>
    </source>
</evidence>
<dbReference type="GO" id="GO:0004053">
    <property type="term" value="F:arginase activity"/>
    <property type="evidence" value="ECO:0007669"/>
    <property type="project" value="TreeGrafter"/>
</dbReference>
<organism evidence="5 6">
    <name type="scientific">Nonomuraea zeae</name>
    <dbReference type="NCBI Taxonomy" id="1642303"/>
    <lineage>
        <taxon>Bacteria</taxon>
        <taxon>Bacillati</taxon>
        <taxon>Actinomycetota</taxon>
        <taxon>Actinomycetes</taxon>
        <taxon>Streptosporangiales</taxon>
        <taxon>Streptosporangiaceae</taxon>
        <taxon>Nonomuraea</taxon>
    </lineage>
</organism>
<dbReference type="AlphaFoldDB" id="A0A5S4H1E8"/>
<dbReference type="Pfam" id="PF00491">
    <property type="entry name" value="Arginase"/>
    <property type="match status" value="1"/>
</dbReference>
<keyword evidence="1" id="KW-0479">Metal-binding</keyword>
<dbReference type="GO" id="GO:0030145">
    <property type="term" value="F:manganese ion binding"/>
    <property type="evidence" value="ECO:0007669"/>
    <property type="project" value="TreeGrafter"/>
</dbReference>
<dbReference type="PANTHER" id="PTHR43782:SF3">
    <property type="entry name" value="ARGINASE"/>
    <property type="match status" value="1"/>
</dbReference>
<comment type="caution">
    <text evidence="5">The sequence shown here is derived from an EMBL/GenBank/DDBJ whole genome shotgun (WGS) entry which is preliminary data.</text>
</comment>
<evidence type="ECO:0000313" key="6">
    <source>
        <dbReference type="Proteomes" id="UP000306628"/>
    </source>
</evidence>